<dbReference type="GO" id="GO:0050661">
    <property type="term" value="F:NADP binding"/>
    <property type="evidence" value="ECO:0007669"/>
    <property type="project" value="InterPro"/>
</dbReference>
<comment type="subunit">
    <text evidence="2 7">Homodimer.</text>
</comment>
<evidence type="ECO:0000256" key="9">
    <source>
        <dbReference type="PIRSR" id="PIRSR000109-2"/>
    </source>
</evidence>
<keyword evidence="13" id="KW-1185">Reference proteome</keyword>
<dbReference type="Proteomes" id="UP000440004">
    <property type="component" value="Unassembled WGS sequence"/>
</dbReference>
<feature type="active site" description="Proton acceptor" evidence="8">
    <location>
        <position position="180"/>
    </location>
</feature>
<dbReference type="InterPro" id="IPR006113">
    <property type="entry name" value="6PGDH_Gnd/GntZ"/>
</dbReference>
<keyword evidence="5 10" id="KW-0311">Gluconate utilization</keyword>
<dbReference type="FunFam" id="1.10.1040.10:FF:000032">
    <property type="entry name" value="6-phosphogluconate dehydrogenase, decarboxylating"/>
    <property type="match status" value="1"/>
</dbReference>
<evidence type="ECO:0000256" key="7">
    <source>
        <dbReference type="PIRNR" id="PIRNR000109"/>
    </source>
</evidence>
<dbReference type="AlphaFoldDB" id="A0A6A7K871"/>
<dbReference type="UniPathway" id="UPA00115">
    <property type="reaction ID" value="UER00410"/>
</dbReference>
<dbReference type="InterPro" id="IPR006183">
    <property type="entry name" value="Pgluconate_DH"/>
</dbReference>
<dbReference type="EMBL" id="WHNX01000007">
    <property type="protein sequence ID" value="MPW25417.1"/>
    <property type="molecule type" value="Genomic_DNA"/>
</dbReference>
<name>A0A6A7K871_9FIRM</name>
<feature type="binding site" description="in other chain" evidence="9">
    <location>
        <position position="284"/>
    </location>
    <ligand>
        <name>substrate</name>
        <note>ligand shared between dimeric partners</note>
    </ligand>
</feature>
<evidence type="ECO:0000259" key="11">
    <source>
        <dbReference type="SMART" id="SM01350"/>
    </source>
</evidence>
<dbReference type="InterPro" id="IPR008927">
    <property type="entry name" value="6-PGluconate_DH-like_C_sf"/>
</dbReference>
<dbReference type="InterPro" id="IPR006114">
    <property type="entry name" value="6PGDH_C"/>
</dbReference>
<evidence type="ECO:0000256" key="1">
    <source>
        <dbReference type="ARBA" id="ARBA00008419"/>
    </source>
</evidence>
<feature type="binding site" evidence="9">
    <location>
        <position position="443"/>
    </location>
    <ligand>
        <name>substrate</name>
        <note>ligand shared between dimeric partners</note>
    </ligand>
</feature>
<organism evidence="12 13">
    <name type="scientific">Alkalibaculum sporogenes</name>
    <dbReference type="NCBI Taxonomy" id="2655001"/>
    <lineage>
        <taxon>Bacteria</taxon>
        <taxon>Bacillati</taxon>
        <taxon>Bacillota</taxon>
        <taxon>Clostridia</taxon>
        <taxon>Eubacteriales</taxon>
        <taxon>Eubacteriaceae</taxon>
        <taxon>Alkalibaculum</taxon>
    </lineage>
</organism>
<feature type="domain" description="6-phosphogluconate dehydrogenase C-terminal" evidence="11">
    <location>
        <begin position="176"/>
        <end position="459"/>
    </location>
</feature>
<feature type="binding site" description="in other chain" evidence="9">
    <location>
        <position position="100"/>
    </location>
    <ligand>
        <name>substrate</name>
        <note>ligand shared between dimeric partners</note>
    </ligand>
</feature>
<sequence>MYSIAIYGLGVMGSSLAKNLLSKGYSTALFSKSDEEGKRFCYDGINKDWKVFSDEKKLVSSLVSPRIIFLMITSGSPVDEVIESLIPSLNSGDIIIDGGNSHYTDTSKRVEYLKNWQINYLGIGVSGGEKGALIGPSMMVGGSREAWEVSKELLQKISAIYRGQSCCNYLGPKGAGHFVKMVHNGIEYAILQLIADIYTIMNQGLGLSHNNIINTFMKWKTSKLNSYLLDITIDVLSKKDEDGKILISKILDVAKQKGTGSWTLQEAMKRGVYVPTICESVFARYFSANRELRIEGSNTLSATVRPMELDNIQEQLKDALLSGIICSYAQGLELISVASREEDWNIDLKEVVSVWREGCIISGDLLIDILDSLEENKQNILITKKMLFITDLESSWREVIVKAQQAALAIPTLISTLYYYDSCRAKLMSVNLIQGLRDCFGAHGYERVDKEGVFHTDWQ</sequence>
<feature type="binding site" description="in other chain" evidence="9">
    <location>
        <begin position="126"/>
        <end position="128"/>
    </location>
    <ligand>
        <name>substrate</name>
        <note>ligand shared between dimeric partners</note>
    </ligand>
</feature>
<keyword evidence="3 7" id="KW-0521">NADP</keyword>
<dbReference type="NCBIfam" id="TIGR00873">
    <property type="entry name" value="gnd"/>
    <property type="match status" value="1"/>
</dbReference>
<dbReference type="SMART" id="SM01350">
    <property type="entry name" value="6PGD"/>
    <property type="match status" value="1"/>
</dbReference>
<reference evidence="12 13" key="1">
    <citation type="submission" date="2019-10" db="EMBL/GenBank/DDBJ databases">
        <title>Alkalibaculum tamaniensis sp.nov., a new alkaliphilic acetogen, isolated on methoxylated aromatics from a mud volcano.</title>
        <authorList>
            <person name="Khomyakova M.A."/>
            <person name="Merkel A.Y."/>
            <person name="Bonch-Osmolovskaya E.A."/>
            <person name="Slobodkin A.I."/>
        </authorList>
    </citation>
    <scope>NUCLEOTIDE SEQUENCE [LARGE SCALE GENOMIC DNA]</scope>
    <source>
        <strain evidence="12 13">M08DMB</strain>
    </source>
</reference>
<feature type="binding site" description="in other chain" evidence="9">
    <location>
        <position position="257"/>
    </location>
    <ligand>
        <name>substrate</name>
        <note>ligand shared between dimeric partners</note>
    </ligand>
</feature>
<evidence type="ECO:0000313" key="12">
    <source>
        <dbReference type="EMBL" id="MPW25417.1"/>
    </source>
</evidence>
<dbReference type="Gene3D" id="3.40.50.720">
    <property type="entry name" value="NAD(P)-binding Rossmann-like Domain"/>
    <property type="match status" value="1"/>
</dbReference>
<proteinExistence type="inferred from homology"/>
<dbReference type="GO" id="GO:0019521">
    <property type="term" value="P:D-gluconate metabolic process"/>
    <property type="evidence" value="ECO:0007669"/>
    <property type="project" value="UniProtKB-KW"/>
</dbReference>
<comment type="function">
    <text evidence="7">Catalyzes the oxidative decarboxylation of 6-phosphogluconate to ribulose 5-phosphate and CO(2), with concomitant reduction of NADP to NADPH.</text>
</comment>
<comment type="pathway">
    <text evidence="7 10">Carbohydrate degradation; pentose phosphate pathway; D-ribulose 5-phosphate from D-glucose 6-phosphate (oxidative stage): step 3/3.</text>
</comment>
<dbReference type="Gene3D" id="1.10.1040.10">
    <property type="entry name" value="N-(1-d-carboxylethyl)-l-norvaline Dehydrogenase, domain 2"/>
    <property type="match status" value="1"/>
</dbReference>
<evidence type="ECO:0000256" key="5">
    <source>
        <dbReference type="ARBA" id="ARBA00023064"/>
    </source>
</evidence>
<dbReference type="NCBIfam" id="NF006765">
    <property type="entry name" value="PRK09287.1"/>
    <property type="match status" value="1"/>
</dbReference>
<dbReference type="Pfam" id="PF00393">
    <property type="entry name" value="6PGD"/>
    <property type="match status" value="1"/>
</dbReference>
<evidence type="ECO:0000256" key="6">
    <source>
        <dbReference type="ARBA" id="ARBA00023126"/>
    </source>
</evidence>
<dbReference type="GO" id="GO:0004616">
    <property type="term" value="F:phosphogluconate dehydrogenase (decarboxylating) activity"/>
    <property type="evidence" value="ECO:0007669"/>
    <property type="project" value="UniProtKB-EC"/>
</dbReference>
<protein>
    <recommendedName>
        <fullName evidence="7 10">6-phosphogluconate dehydrogenase, decarboxylating</fullName>
        <ecNumber evidence="7 10">1.1.1.44</ecNumber>
    </recommendedName>
</protein>
<evidence type="ECO:0000256" key="8">
    <source>
        <dbReference type="PIRSR" id="PIRSR000109-1"/>
    </source>
</evidence>
<evidence type="ECO:0000256" key="4">
    <source>
        <dbReference type="ARBA" id="ARBA00023002"/>
    </source>
</evidence>
<dbReference type="RefSeq" id="WP_152802888.1">
    <property type="nucleotide sequence ID" value="NZ_WHNX01000007.1"/>
</dbReference>
<dbReference type="InterPro" id="IPR013328">
    <property type="entry name" value="6PGD_dom2"/>
</dbReference>
<evidence type="ECO:0000256" key="2">
    <source>
        <dbReference type="ARBA" id="ARBA00011738"/>
    </source>
</evidence>
<dbReference type="SUPFAM" id="SSF48179">
    <property type="entry name" value="6-phosphogluconate dehydrogenase C-terminal domain-like"/>
    <property type="match status" value="1"/>
</dbReference>
<feature type="active site" description="Proton donor" evidence="8">
    <location>
        <position position="187"/>
    </location>
</feature>
<comment type="similarity">
    <text evidence="1 7 10">Belongs to the 6-phosphogluconate dehydrogenase family.</text>
</comment>
<dbReference type="PRINTS" id="PR00076">
    <property type="entry name" value="6PGDHDRGNASE"/>
</dbReference>
<evidence type="ECO:0000256" key="10">
    <source>
        <dbReference type="RuleBase" id="RU000485"/>
    </source>
</evidence>
<dbReference type="SUPFAM" id="SSF51735">
    <property type="entry name" value="NAD(P)-binding Rossmann-fold domains"/>
    <property type="match status" value="1"/>
</dbReference>
<evidence type="ECO:0000256" key="3">
    <source>
        <dbReference type="ARBA" id="ARBA00022857"/>
    </source>
</evidence>
<feature type="binding site" evidence="9">
    <location>
        <position position="437"/>
    </location>
    <ligand>
        <name>substrate</name>
        <note>ligand shared between dimeric partners</note>
    </ligand>
</feature>
<gene>
    <name evidence="12" type="primary">gndA</name>
    <name evidence="12" type="ORF">GC105_06410</name>
</gene>
<dbReference type="GO" id="GO:0006098">
    <property type="term" value="P:pentose-phosphate shunt"/>
    <property type="evidence" value="ECO:0007669"/>
    <property type="project" value="UniProtKB-UniPathway"/>
</dbReference>
<evidence type="ECO:0000313" key="13">
    <source>
        <dbReference type="Proteomes" id="UP000440004"/>
    </source>
</evidence>
<dbReference type="Gene3D" id="1.20.5.320">
    <property type="entry name" value="6-Phosphogluconate Dehydrogenase, domain 3"/>
    <property type="match status" value="1"/>
</dbReference>
<comment type="catalytic activity">
    <reaction evidence="7 10">
        <text>6-phospho-D-gluconate + NADP(+) = D-ribulose 5-phosphate + CO2 + NADPH</text>
        <dbReference type="Rhea" id="RHEA:10116"/>
        <dbReference type="ChEBI" id="CHEBI:16526"/>
        <dbReference type="ChEBI" id="CHEBI:57783"/>
        <dbReference type="ChEBI" id="CHEBI:58121"/>
        <dbReference type="ChEBI" id="CHEBI:58349"/>
        <dbReference type="ChEBI" id="CHEBI:58759"/>
        <dbReference type="EC" id="1.1.1.44"/>
    </reaction>
</comment>
<dbReference type="PANTHER" id="PTHR11811">
    <property type="entry name" value="6-PHOSPHOGLUCONATE DEHYDROGENASE"/>
    <property type="match status" value="1"/>
</dbReference>
<keyword evidence="4 7" id="KW-0560">Oxidoreductase</keyword>
<accession>A0A6A7K871</accession>
<keyword evidence="6 7" id="KW-0570">Pentose shunt</keyword>
<dbReference type="PIRSF" id="PIRSF000109">
    <property type="entry name" value="6PGD"/>
    <property type="match status" value="1"/>
</dbReference>
<dbReference type="Pfam" id="PF03446">
    <property type="entry name" value="NAD_binding_2"/>
    <property type="match status" value="1"/>
</dbReference>
<comment type="caution">
    <text evidence="12">The sequence shown here is derived from an EMBL/GenBank/DDBJ whole genome shotgun (WGS) entry which is preliminary data.</text>
</comment>
<feature type="binding site" description="in other chain" evidence="9">
    <location>
        <position position="188"/>
    </location>
    <ligand>
        <name>substrate</name>
        <note>ligand shared between dimeric partners</note>
    </ligand>
</feature>
<dbReference type="EC" id="1.1.1.44" evidence="7 10"/>
<dbReference type="InterPro" id="IPR036291">
    <property type="entry name" value="NAD(P)-bd_dom_sf"/>
</dbReference>
<feature type="binding site" description="in other chain" evidence="9">
    <location>
        <begin position="183"/>
        <end position="184"/>
    </location>
    <ligand>
        <name>substrate</name>
        <note>ligand shared between dimeric partners</note>
    </ligand>
</feature>
<dbReference type="InterPro" id="IPR006115">
    <property type="entry name" value="6PGDH_NADP-bd"/>
</dbReference>